<feature type="region of interest" description="Disordered" evidence="9">
    <location>
        <begin position="25"/>
        <end position="116"/>
    </location>
</feature>
<evidence type="ECO:0000256" key="7">
    <source>
        <dbReference type="ARBA" id="ARBA00022884"/>
    </source>
</evidence>
<dbReference type="AlphaFoldDB" id="A0A8J0R812"/>
<dbReference type="PROSITE" id="PS51522">
    <property type="entry name" value="ZF_NANOS"/>
    <property type="match status" value="1"/>
</dbReference>
<evidence type="ECO:0000256" key="9">
    <source>
        <dbReference type="SAM" id="MobiDB-lite"/>
    </source>
</evidence>
<dbReference type="RefSeq" id="XP_004919225.1">
    <property type="nucleotide sequence ID" value="XM_004919168.4"/>
</dbReference>
<accession>A0A8J0R812</accession>
<feature type="compositionally biased region" description="Basic and acidic residues" evidence="9">
    <location>
        <begin position="40"/>
        <end position="57"/>
    </location>
</feature>
<evidence type="ECO:0000256" key="2">
    <source>
        <dbReference type="ARBA" id="ARBA00022490"/>
    </source>
</evidence>
<dbReference type="InterPro" id="IPR024161">
    <property type="entry name" value="Znf_nanos-typ"/>
</dbReference>
<evidence type="ECO:0000313" key="12">
    <source>
        <dbReference type="RefSeq" id="XP_004919225.1"/>
    </source>
</evidence>
<sequence>MSSFSIWKDYLGLNALVRQLALEETAADPEVPSTGAETEVPMHDRPQEVPWRGREMPRGGTETEVPMHDKQQEVPWRGREMPRGGTETEVPMHDRQQEVPWRGRKMPRGGTETEVPMHARQQEVPWRGREMPRGGTEKEMPVHEHRRGREQEVLRSGTKKVVPRSGSEEEVPSSRGDCQTDSTRLFASRKPTLQARGRDQATVSPVSEESVAGCTFCKHNGESKHIYSKHSLKDKQGRVVCPILRNYVCSQCGATGDTAHTRRFCPLTQKDYCSVYQGTLRNAAGKKNNRKD</sequence>
<feature type="region of interest" description="Disordered" evidence="9">
    <location>
        <begin position="129"/>
        <end position="181"/>
    </location>
</feature>
<evidence type="ECO:0000256" key="6">
    <source>
        <dbReference type="ARBA" id="ARBA00022845"/>
    </source>
</evidence>
<evidence type="ECO:0000313" key="11">
    <source>
        <dbReference type="Proteomes" id="UP000008143"/>
    </source>
</evidence>
<dbReference type="GeneID" id="101733512"/>
<dbReference type="InterPro" id="IPR008705">
    <property type="entry name" value="Nanos/Xcar2"/>
</dbReference>
<comment type="subcellular location">
    <subcellularLocation>
        <location evidence="1">Cytoplasm</location>
    </subcellularLocation>
</comment>
<keyword evidence="4 8" id="KW-0863">Zinc-finger</keyword>
<dbReference type="GO" id="GO:0008270">
    <property type="term" value="F:zinc ion binding"/>
    <property type="evidence" value="ECO:0007669"/>
    <property type="project" value="UniProtKB-KW"/>
</dbReference>
<dbReference type="InterPro" id="IPR038129">
    <property type="entry name" value="Nanos_sf"/>
</dbReference>
<dbReference type="GO" id="GO:0006417">
    <property type="term" value="P:regulation of translation"/>
    <property type="evidence" value="ECO:0007669"/>
    <property type="project" value="UniProtKB-UniRule"/>
</dbReference>
<dbReference type="CTD" id="342977"/>
<dbReference type="GO" id="GO:0005737">
    <property type="term" value="C:cytoplasm"/>
    <property type="evidence" value="ECO:0007669"/>
    <property type="project" value="UniProtKB-SubCell"/>
</dbReference>
<comment type="similarity">
    <text evidence="8">Belongs to the nanos family.</text>
</comment>
<evidence type="ECO:0000256" key="4">
    <source>
        <dbReference type="ARBA" id="ARBA00022771"/>
    </source>
</evidence>
<name>A0A8J0R812_XENTR</name>
<dbReference type="GO" id="GO:0003723">
    <property type="term" value="F:RNA binding"/>
    <property type="evidence" value="ECO:0007669"/>
    <property type="project" value="UniProtKB-UniRule"/>
</dbReference>
<organism evidence="11 12">
    <name type="scientific">Xenopus tropicalis</name>
    <name type="common">Western clawed frog</name>
    <name type="synonym">Silurana tropicalis</name>
    <dbReference type="NCBI Taxonomy" id="8364"/>
    <lineage>
        <taxon>Eukaryota</taxon>
        <taxon>Metazoa</taxon>
        <taxon>Chordata</taxon>
        <taxon>Craniata</taxon>
        <taxon>Vertebrata</taxon>
        <taxon>Euteleostomi</taxon>
        <taxon>Amphibia</taxon>
        <taxon>Batrachia</taxon>
        <taxon>Anura</taxon>
        <taxon>Pipoidea</taxon>
        <taxon>Pipidae</taxon>
        <taxon>Xenopodinae</taxon>
        <taxon>Xenopus</taxon>
        <taxon>Silurana</taxon>
    </lineage>
</organism>
<keyword evidence="3" id="KW-0479">Metal-binding</keyword>
<gene>
    <name evidence="12 13" type="primary">nanos3</name>
</gene>
<dbReference type="AGR" id="Xenbase:XB-GENE-868494"/>
<keyword evidence="11" id="KW-1185">Reference proteome</keyword>
<dbReference type="Gene3D" id="4.10.60.30">
    <property type="entry name" value="Nanos, RNA-binding domain"/>
    <property type="match status" value="1"/>
</dbReference>
<dbReference type="Proteomes" id="UP000008143">
    <property type="component" value="Chromosome 3"/>
</dbReference>
<reference evidence="12" key="1">
    <citation type="submission" date="2025-08" db="UniProtKB">
        <authorList>
            <consortium name="RefSeq"/>
        </authorList>
    </citation>
    <scope>IDENTIFICATION</scope>
    <source>
        <strain evidence="12">Nigerian</strain>
        <tissue evidence="12">Liver and blood</tissue>
    </source>
</reference>
<feature type="compositionally biased region" description="Basic and acidic residues" evidence="9">
    <location>
        <begin position="65"/>
        <end position="82"/>
    </location>
</feature>
<evidence type="ECO:0000259" key="10">
    <source>
        <dbReference type="PROSITE" id="PS51522"/>
    </source>
</evidence>
<protein>
    <submittedName>
        <fullName evidence="12">Nanos homolog 3 isoform X2</fullName>
    </submittedName>
</protein>
<feature type="compositionally biased region" description="Basic and acidic residues" evidence="9">
    <location>
        <begin position="129"/>
        <end position="153"/>
    </location>
</feature>
<evidence type="ECO:0000256" key="1">
    <source>
        <dbReference type="ARBA" id="ARBA00004496"/>
    </source>
</evidence>
<evidence type="ECO:0000256" key="5">
    <source>
        <dbReference type="ARBA" id="ARBA00022833"/>
    </source>
</evidence>
<dbReference type="Pfam" id="PF05741">
    <property type="entry name" value="zf-nanos"/>
    <property type="match status" value="1"/>
</dbReference>
<keyword evidence="2" id="KW-0963">Cytoplasm</keyword>
<keyword evidence="7 8" id="KW-0694">RNA-binding</keyword>
<feature type="domain" description="Nanos-type" evidence="10">
    <location>
        <begin position="213"/>
        <end position="267"/>
    </location>
</feature>
<keyword evidence="5" id="KW-0862">Zinc</keyword>
<evidence type="ECO:0000256" key="8">
    <source>
        <dbReference type="PROSITE-ProRule" id="PRU00855"/>
    </source>
</evidence>
<dbReference type="PANTHER" id="PTHR12887">
    <property type="entry name" value="NANOS PROTEIN"/>
    <property type="match status" value="1"/>
</dbReference>
<dbReference type="Xenbase" id="XB-GENE-868494">
    <property type="gene designation" value="nanos3"/>
</dbReference>
<keyword evidence="6 8" id="KW-0810">Translation regulation</keyword>
<proteinExistence type="inferred from homology"/>
<evidence type="ECO:0000313" key="13">
    <source>
        <dbReference type="Xenbase" id="XB-GENE-868494"/>
    </source>
</evidence>
<dbReference type="OrthoDB" id="5864971at2759"/>
<evidence type="ECO:0000256" key="3">
    <source>
        <dbReference type="ARBA" id="ARBA00022723"/>
    </source>
</evidence>